<comment type="caution">
    <text evidence="1">The sequence shown here is derived from an EMBL/GenBank/DDBJ whole genome shotgun (WGS) entry which is preliminary data.</text>
</comment>
<name>A0A4Z2J6T6_9TELE</name>
<sequence length="78" mass="9014">METDNNPPDEHQVYARVCRDTEIYRYGLRWLGWLGLCRWAARLPFRAGGAVRVLRIHVAAGALKKLEEILLYGSFPTR</sequence>
<gene>
    <name evidence="1" type="ORF">EYF80_004247</name>
</gene>
<evidence type="ECO:0000313" key="2">
    <source>
        <dbReference type="Proteomes" id="UP000314294"/>
    </source>
</evidence>
<evidence type="ECO:0000313" key="1">
    <source>
        <dbReference type="EMBL" id="TNN85614.1"/>
    </source>
</evidence>
<proteinExistence type="predicted"/>
<reference evidence="1 2" key="1">
    <citation type="submission" date="2019-03" db="EMBL/GenBank/DDBJ databases">
        <title>First draft genome of Liparis tanakae, snailfish: a comprehensive survey of snailfish specific genes.</title>
        <authorList>
            <person name="Kim W."/>
            <person name="Song I."/>
            <person name="Jeong J.-H."/>
            <person name="Kim D."/>
            <person name="Kim S."/>
            <person name="Ryu S."/>
            <person name="Song J.Y."/>
            <person name="Lee S.K."/>
        </authorList>
    </citation>
    <scope>NUCLEOTIDE SEQUENCE [LARGE SCALE GENOMIC DNA]</scope>
    <source>
        <tissue evidence="1">Muscle</tissue>
    </source>
</reference>
<dbReference type="EMBL" id="SRLO01000020">
    <property type="protein sequence ID" value="TNN85614.1"/>
    <property type="molecule type" value="Genomic_DNA"/>
</dbReference>
<keyword evidence="2" id="KW-1185">Reference proteome</keyword>
<protein>
    <submittedName>
        <fullName evidence="1">Uncharacterized protein</fullName>
    </submittedName>
</protein>
<dbReference type="Proteomes" id="UP000314294">
    <property type="component" value="Unassembled WGS sequence"/>
</dbReference>
<organism evidence="1 2">
    <name type="scientific">Liparis tanakae</name>
    <name type="common">Tanaka's snailfish</name>
    <dbReference type="NCBI Taxonomy" id="230148"/>
    <lineage>
        <taxon>Eukaryota</taxon>
        <taxon>Metazoa</taxon>
        <taxon>Chordata</taxon>
        <taxon>Craniata</taxon>
        <taxon>Vertebrata</taxon>
        <taxon>Euteleostomi</taxon>
        <taxon>Actinopterygii</taxon>
        <taxon>Neopterygii</taxon>
        <taxon>Teleostei</taxon>
        <taxon>Neoteleostei</taxon>
        <taxon>Acanthomorphata</taxon>
        <taxon>Eupercaria</taxon>
        <taxon>Perciformes</taxon>
        <taxon>Cottioidei</taxon>
        <taxon>Cottales</taxon>
        <taxon>Liparidae</taxon>
        <taxon>Liparis</taxon>
    </lineage>
</organism>
<dbReference type="AlphaFoldDB" id="A0A4Z2J6T6"/>
<accession>A0A4Z2J6T6</accession>